<feature type="region of interest" description="Disordered" evidence="1">
    <location>
        <begin position="56"/>
        <end position="81"/>
    </location>
</feature>
<dbReference type="EMBL" id="JAQGLA010000094">
    <property type="protein sequence ID" value="MDA3630286.1"/>
    <property type="molecule type" value="Genomic_DNA"/>
</dbReference>
<dbReference type="RefSeq" id="WP_270953440.1">
    <property type="nucleotide sequence ID" value="NZ_JAQGLA010000094.1"/>
</dbReference>
<evidence type="ECO:0000256" key="1">
    <source>
        <dbReference type="SAM" id="MobiDB-lite"/>
    </source>
</evidence>
<dbReference type="Pfam" id="PF09723">
    <property type="entry name" value="Zn_ribbon_8"/>
    <property type="match status" value="1"/>
</dbReference>
<protein>
    <submittedName>
        <fullName evidence="3">Zinc ribbon domain-containing protein</fullName>
    </submittedName>
</protein>
<comment type="caution">
    <text evidence="3">The sequence shown here is derived from an EMBL/GenBank/DDBJ whole genome shotgun (WGS) entry which is preliminary data.</text>
</comment>
<feature type="compositionally biased region" description="Basic and acidic residues" evidence="1">
    <location>
        <begin position="57"/>
        <end position="66"/>
    </location>
</feature>
<organism evidence="3 4">
    <name type="scientific">Saccharopolyspora oryzae</name>
    <dbReference type="NCBI Taxonomy" id="2997343"/>
    <lineage>
        <taxon>Bacteria</taxon>
        <taxon>Bacillati</taxon>
        <taxon>Actinomycetota</taxon>
        <taxon>Actinomycetes</taxon>
        <taxon>Pseudonocardiales</taxon>
        <taxon>Pseudonocardiaceae</taxon>
        <taxon>Saccharopolyspora</taxon>
    </lineage>
</organism>
<evidence type="ECO:0000259" key="2">
    <source>
        <dbReference type="SMART" id="SM00834"/>
    </source>
</evidence>
<gene>
    <name evidence="3" type="ORF">OU415_33005</name>
</gene>
<proteinExistence type="predicted"/>
<name>A0ABT4VA58_9PSEU</name>
<sequence length="81" mass="8940">MATYEYDCPRCGRFETRQPMGTAADSHTCPTCLGNAHRVFSAPHLNAVPEQLSAALAREERSRAEPEVVTEVPDSPSRLRP</sequence>
<evidence type="ECO:0000313" key="3">
    <source>
        <dbReference type="EMBL" id="MDA3630286.1"/>
    </source>
</evidence>
<accession>A0ABT4VA58</accession>
<dbReference type="SMART" id="SM00834">
    <property type="entry name" value="CxxC_CXXC_SSSS"/>
    <property type="match status" value="1"/>
</dbReference>
<dbReference type="InterPro" id="IPR013429">
    <property type="entry name" value="Regulatory_FmdB_Zinc_ribbon"/>
</dbReference>
<feature type="domain" description="Putative regulatory protein FmdB zinc ribbon" evidence="2">
    <location>
        <begin position="1"/>
        <end position="41"/>
    </location>
</feature>
<dbReference type="Proteomes" id="UP001210380">
    <property type="component" value="Unassembled WGS sequence"/>
</dbReference>
<reference evidence="3 4" key="1">
    <citation type="submission" date="2022-11" db="EMBL/GenBank/DDBJ databases">
        <title>Draft genome sequence of Saccharopolyspora sp. WRP15-2 isolated from rhizosphere soils of wild rice in Thailand.</title>
        <authorList>
            <person name="Duangmal K."/>
            <person name="Kammanee S."/>
            <person name="Muangham S."/>
        </authorList>
    </citation>
    <scope>NUCLEOTIDE SEQUENCE [LARGE SCALE GENOMIC DNA]</scope>
    <source>
        <strain evidence="3 4">WRP15-2</strain>
    </source>
</reference>
<evidence type="ECO:0000313" key="4">
    <source>
        <dbReference type="Proteomes" id="UP001210380"/>
    </source>
</evidence>
<dbReference type="NCBIfam" id="TIGR02605">
    <property type="entry name" value="CxxC_CxxC_SSSS"/>
    <property type="match status" value="1"/>
</dbReference>
<keyword evidence="4" id="KW-1185">Reference proteome</keyword>